<comment type="caution">
    <text evidence="1">The sequence shown here is derived from an EMBL/GenBank/DDBJ whole genome shotgun (WGS) entry which is preliminary data.</text>
</comment>
<dbReference type="EMBL" id="JAPHAV010000001">
    <property type="protein sequence ID" value="MCX2695362.1"/>
    <property type="molecule type" value="Genomic_DNA"/>
</dbReference>
<evidence type="ECO:0000313" key="2">
    <source>
        <dbReference type="Proteomes" id="UP001301216"/>
    </source>
</evidence>
<dbReference type="Proteomes" id="UP001301216">
    <property type="component" value="Unassembled WGS sequence"/>
</dbReference>
<proteinExistence type="predicted"/>
<name>A0ABT3QIC3_9HYPH</name>
<protein>
    <submittedName>
        <fullName evidence="1">Uncharacterized protein</fullName>
    </submittedName>
</protein>
<keyword evidence="2" id="KW-1185">Reference proteome</keyword>
<reference evidence="1 2" key="1">
    <citation type="submission" date="2022-11" db="EMBL/GenBank/DDBJ databases">
        <title>Brucella sp. YY2X, whole genome shotgun sequencing project.</title>
        <authorList>
            <person name="Yang Y."/>
        </authorList>
    </citation>
    <scope>NUCLEOTIDE SEQUENCE [LARGE SCALE GENOMIC DNA]</scope>
    <source>
        <strain evidence="1 2">YY2X</strain>
    </source>
</reference>
<organism evidence="1 2">
    <name type="scientific">Ochrobactrum chromiisoli</name>
    <dbReference type="NCBI Taxonomy" id="2993941"/>
    <lineage>
        <taxon>Bacteria</taxon>
        <taxon>Pseudomonadati</taxon>
        <taxon>Pseudomonadota</taxon>
        <taxon>Alphaproteobacteria</taxon>
        <taxon>Hyphomicrobiales</taxon>
        <taxon>Brucellaceae</taxon>
        <taxon>Brucella/Ochrobactrum group</taxon>
        <taxon>Ochrobactrum</taxon>
    </lineage>
</organism>
<evidence type="ECO:0000313" key="1">
    <source>
        <dbReference type="EMBL" id="MCX2695362.1"/>
    </source>
</evidence>
<sequence>MKKTLSYIRLTQALIKGGRLEKHFPTSHLEAGIVKLIGTAHGTLGRGFGGLLNGEKYG</sequence>
<gene>
    <name evidence="1" type="ORF">OPR82_01055</name>
</gene>
<accession>A0ABT3QIC3</accession>
<dbReference type="RefSeq" id="WP_265982502.1">
    <property type="nucleotide sequence ID" value="NZ_JAPHAV010000001.1"/>
</dbReference>